<accession>A0A0A9XCZ7</accession>
<reference evidence="1" key="1">
    <citation type="journal article" date="2014" name="PLoS ONE">
        <title>Transcriptome-Based Identification of ABC Transporters in the Western Tarnished Plant Bug Lygus hesperus.</title>
        <authorList>
            <person name="Hull J.J."/>
            <person name="Chaney K."/>
            <person name="Geib S.M."/>
            <person name="Fabrick J.A."/>
            <person name="Brent C.S."/>
            <person name="Walsh D."/>
            <person name="Lavine L.C."/>
        </authorList>
    </citation>
    <scope>NUCLEOTIDE SEQUENCE</scope>
</reference>
<reference evidence="1" key="2">
    <citation type="submission" date="2014-07" db="EMBL/GenBank/DDBJ databases">
        <authorList>
            <person name="Hull J."/>
        </authorList>
    </citation>
    <scope>NUCLEOTIDE SEQUENCE</scope>
</reference>
<name>A0A0A9XCZ7_LYGHE</name>
<sequence length="120" mass="12639">MHNMVIDVEAAYTVQAAVERKTESTLDFAATAAAGMVVVVVAGAMQKKMVWLQLVLTVVASRTASEIADVNCSKTVPHKTLVVMDLAMQFGLSTCLVFSEAGVTEAVTVVGTSMHIPLLA</sequence>
<protein>
    <submittedName>
        <fullName evidence="1">Vacuolar protein sorting-associated protein 13D</fullName>
    </submittedName>
</protein>
<proteinExistence type="predicted"/>
<organism evidence="1">
    <name type="scientific">Lygus hesperus</name>
    <name type="common">Western plant bug</name>
    <dbReference type="NCBI Taxonomy" id="30085"/>
    <lineage>
        <taxon>Eukaryota</taxon>
        <taxon>Metazoa</taxon>
        <taxon>Ecdysozoa</taxon>
        <taxon>Arthropoda</taxon>
        <taxon>Hexapoda</taxon>
        <taxon>Insecta</taxon>
        <taxon>Pterygota</taxon>
        <taxon>Neoptera</taxon>
        <taxon>Paraneoptera</taxon>
        <taxon>Hemiptera</taxon>
        <taxon>Heteroptera</taxon>
        <taxon>Panheteroptera</taxon>
        <taxon>Cimicomorpha</taxon>
        <taxon>Miridae</taxon>
        <taxon>Mirini</taxon>
        <taxon>Lygus</taxon>
    </lineage>
</organism>
<dbReference type="AlphaFoldDB" id="A0A0A9XCZ7"/>
<dbReference type="EMBL" id="GBHO01025730">
    <property type="protein sequence ID" value="JAG17874.1"/>
    <property type="molecule type" value="Transcribed_RNA"/>
</dbReference>
<dbReference type="EMBL" id="GDHC01015208">
    <property type="protein sequence ID" value="JAQ03421.1"/>
    <property type="molecule type" value="Transcribed_RNA"/>
</dbReference>
<gene>
    <name evidence="1" type="primary">VPS13D_1</name>
    <name evidence="1" type="ORF">CM83_14146</name>
    <name evidence="2" type="ORF">g.10203</name>
</gene>
<evidence type="ECO:0000313" key="1">
    <source>
        <dbReference type="EMBL" id="JAG17874.1"/>
    </source>
</evidence>
<reference evidence="2" key="3">
    <citation type="journal article" date="2016" name="Gigascience">
        <title>De novo construction of an expanded transcriptome assembly for the western tarnished plant bug, Lygus hesperus.</title>
        <authorList>
            <person name="Tassone E.E."/>
            <person name="Geib S.M."/>
            <person name="Hall B."/>
            <person name="Fabrick J.A."/>
            <person name="Brent C.S."/>
            <person name="Hull J.J."/>
        </authorList>
    </citation>
    <scope>NUCLEOTIDE SEQUENCE</scope>
</reference>
<evidence type="ECO:0000313" key="2">
    <source>
        <dbReference type="EMBL" id="JAQ03421.1"/>
    </source>
</evidence>